<name>A0AA40HA18_CNENI</name>
<feature type="domain" description="C2H2-type" evidence="9">
    <location>
        <begin position="331"/>
        <end position="358"/>
    </location>
</feature>
<feature type="domain" description="C2H2-type" evidence="9">
    <location>
        <begin position="387"/>
        <end position="414"/>
    </location>
</feature>
<dbReference type="PANTHER" id="PTHR24381">
    <property type="entry name" value="ZINC FINGER PROTEIN"/>
    <property type="match status" value="1"/>
</dbReference>
<feature type="domain" description="KRAB" evidence="10">
    <location>
        <begin position="1"/>
        <end position="72"/>
    </location>
</feature>
<organism evidence="11 12">
    <name type="scientific">Cnephaeus nilssonii</name>
    <name type="common">Northern bat</name>
    <name type="synonym">Eptesicus nilssonii</name>
    <dbReference type="NCBI Taxonomy" id="3371016"/>
    <lineage>
        <taxon>Eukaryota</taxon>
        <taxon>Metazoa</taxon>
        <taxon>Chordata</taxon>
        <taxon>Craniata</taxon>
        <taxon>Vertebrata</taxon>
        <taxon>Euteleostomi</taxon>
        <taxon>Mammalia</taxon>
        <taxon>Eutheria</taxon>
        <taxon>Laurasiatheria</taxon>
        <taxon>Chiroptera</taxon>
        <taxon>Yangochiroptera</taxon>
        <taxon>Vespertilionidae</taxon>
        <taxon>Cnephaeus</taxon>
    </lineage>
</organism>
<dbReference type="FunFam" id="3.30.160.60:FF:000295">
    <property type="entry name" value="zinc finger protein 19"/>
    <property type="match status" value="2"/>
</dbReference>
<dbReference type="InterPro" id="IPR013087">
    <property type="entry name" value="Znf_C2H2_type"/>
</dbReference>
<evidence type="ECO:0000256" key="6">
    <source>
        <dbReference type="ARBA" id="ARBA00022833"/>
    </source>
</evidence>
<keyword evidence="6" id="KW-0862">Zinc</keyword>
<dbReference type="PANTHER" id="PTHR24381:SF393">
    <property type="entry name" value="CHROMATIN-LINKED ADAPTOR FOR MSL PROTEINS, ISOFORM B"/>
    <property type="match status" value="1"/>
</dbReference>
<keyword evidence="7" id="KW-0539">Nucleus</keyword>
<dbReference type="FunFam" id="3.30.160.60:FF:000176">
    <property type="entry name" value="zinc finger protein 70"/>
    <property type="match status" value="1"/>
</dbReference>
<comment type="caution">
    <text evidence="11">The sequence shown here is derived from an EMBL/GenBank/DDBJ whole genome shotgun (WGS) entry which is preliminary data.</text>
</comment>
<protein>
    <submittedName>
        <fullName evidence="11">Uncharacterized protein</fullName>
    </submittedName>
</protein>
<evidence type="ECO:0000256" key="2">
    <source>
        <dbReference type="ARBA" id="ARBA00006991"/>
    </source>
</evidence>
<evidence type="ECO:0000259" key="10">
    <source>
        <dbReference type="PROSITE" id="PS50805"/>
    </source>
</evidence>
<evidence type="ECO:0000313" key="12">
    <source>
        <dbReference type="Proteomes" id="UP001177744"/>
    </source>
</evidence>
<dbReference type="CDD" id="cd07765">
    <property type="entry name" value="KRAB_A-box"/>
    <property type="match status" value="1"/>
</dbReference>
<dbReference type="SMART" id="SM00355">
    <property type="entry name" value="ZnF_C2H2"/>
    <property type="match status" value="5"/>
</dbReference>
<feature type="domain" description="C2H2-type" evidence="9">
    <location>
        <begin position="311"/>
        <end position="330"/>
    </location>
</feature>
<dbReference type="PROSITE" id="PS00028">
    <property type="entry name" value="ZINC_FINGER_C2H2_1"/>
    <property type="match status" value="5"/>
</dbReference>
<sequence>MNFEDVAIAFSQEEWEILDEAQRRLYCDVMLEVFALVSFVGPWHKMDDVEASSEHSVSVGDSQVRASMKATATQRTHLCRPCFSVLKGILHLTELQVAYFEKNVFLSDACVRDLCFSANPHQQQKDACGEKPWKEDMERASLVTTCWFYFSGVPEASTEVGVDTPAISGLLQHQATLNTEEPHSNNEISQECLRGKRHQQWVECETAASQKQKVAYLKGLCSGDMINESNKCGKVLRQIFNHLQHGRVNTVEKPCEFMDCGKVFRESRALIKHNRVHTGEKPYECSECGKSFSQRSHLTVHHRVHTGEKPYECSECGKHFSQRVHTGEKPYECNECGKSFSQRFHLTVHHRVHTGEKPYECSECGKSFSRRSDLTRHHRVHTEEKPYQCSECGKHFSRRSHLTKHRRVHTEEKP</sequence>
<dbReference type="AlphaFoldDB" id="A0AA40HA18"/>
<feature type="domain" description="C2H2-type" evidence="9">
    <location>
        <begin position="253"/>
        <end position="282"/>
    </location>
</feature>
<evidence type="ECO:0000313" key="11">
    <source>
        <dbReference type="EMBL" id="KAK1327444.1"/>
    </source>
</evidence>
<dbReference type="GO" id="GO:0005634">
    <property type="term" value="C:nucleus"/>
    <property type="evidence" value="ECO:0007669"/>
    <property type="project" value="UniProtKB-SubCell"/>
</dbReference>
<dbReference type="FunFam" id="3.30.160.60:FF:001158">
    <property type="entry name" value="zinc finger protein 22"/>
    <property type="match status" value="2"/>
</dbReference>
<dbReference type="PROSITE" id="PS50805">
    <property type="entry name" value="KRAB"/>
    <property type="match status" value="1"/>
</dbReference>
<dbReference type="InterPro" id="IPR001909">
    <property type="entry name" value="KRAB"/>
</dbReference>
<dbReference type="InterPro" id="IPR036051">
    <property type="entry name" value="KRAB_dom_sf"/>
</dbReference>
<dbReference type="InterPro" id="IPR036236">
    <property type="entry name" value="Znf_C2H2_sf"/>
</dbReference>
<dbReference type="Gene3D" id="6.10.140.140">
    <property type="match status" value="1"/>
</dbReference>
<dbReference type="SUPFAM" id="SSF57667">
    <property type="entry name" value="beta-beta-alpha zinc fingers"/>
    <property type="match status" value="4"/>
</dbReference>
<keyword evidence="12" id="KW-1185">Reference proteome</keyword>
<evidence type="ECO:0000256" key="8">
    <source>
        <dbReference type="PROSITE-ProRule" id="PRU00042"/>
    </source>
</evidence>
<dbReference type="PROSITE" id="PS50157">
    <property type="entry name" value="ZINC_FINGER_C2H2_2"/>
    <property type="match status" value="6"/>
</dbReference>
<dbReference type="SUPFAM" id="SSF109640">
    <property type="entry name" value="KRAB domain (Kruppel-associated box)"/>
    <property type="match status" value="1"/>
</dbReference>
<keyword evidence="4" id="KW-0677">Repeat</keyword>
<feature type="domain" description="C2H2-type" evidence="9">
    <location>
        <begin position="283"/>
        <end position="310"/>
    </location>
</feature>
<accession>A0AA40HA18</accession>
<proteinExistence type="inferred from homology"/>
<dbReference type="GO" id="GO:0000981">
    <property type="term" value="F:DNA-binding transcription factor activity, RNA polymerase II-specific"/>
    <property type="evidence" value="ECO:0007669"/>
    <property type="project" value="TreeGrafter"/>
</dbReference>
<gene>
    <name evidence="11" type="ORF">QTO34_014158</name>
</gene>
<keyword evidence="5 8" id="KW-0863">Zinc-finger</keyword>
<dbReference type="SMART" id="SM00349">
    <property type="entry name" value="KRAB"/>
    <property type="match status" value="1"/>
</dbReference>
<dbReference type="EMBL" id="JAULJE010000030">
    <property type="protein sequence ID" value="KAK1327444.1"/>
    <property type="molecule type" value="Genomic_DNA"/>
</dbReference>
<keyword evidence="3" id="KW-0479">Metal-binding</keyword>
<evidence type="ECO:0000256" key="4">
    <source>
        <dbReference type="ARBA" id="ARBA00022737"/>
    </source>
</evidence>
<reference evidence="11" key="1">
    <citation type="submission" date="2023-06" db="EMBL/GenBank/DDBJ databases">
        <title>Reference genome for the Northern bat (Eptesicus nilssonii), a most northern bat species.</title>
        <authorList>
            <person name="Laine V.N."/>
            <person name="Pulliainen A.T."/>
            <person name="Lilley T.M."/>
        </authorList>
    </citation>
    <scope>NUCLEOTIDE SEQUENCE</scope>
    <source>
        <strain evidence="11">BLF_Eptnil</strain>
        <tissue evidence="11">Kidney</tissue>
    </source>
</reference>
<dbReference type="Proteomes" id="UP001177744">
    <property type="component" value="Unassembled WGS sequence"/>
</dbReference>
<dbReference type="GO" id="GO:0000977">
    <property type="term" value="F:RNA polymerase II transcription regulatory region sequence-specific DNA binding"/>
    <property type="evidence" value="ECO:0007669"/>
    <property type="project" value="TreeGrafter"/>
</dbReference>
<evidence type="ECO:0000259" key="9">
    <source>
        <dbReference type="PROSITE" id="PS50157"/>
    </source>
</evidence>
<dbReference type="Gene3D" id="3.30.160.60">
    <property type="entry name" value="Classic Zinc Finger"/>
    <property type="match status" value="6"/>
</dbReference>
<dbReference type="Pfam" id="PF01352">
    <property type="entry name" value="KRAB"/>
    <property type="match status" value="1"/>
</dbReference>
<feature type="domain" description="C2H2-type" evidence="9">
    <location>
        <begin position="359"/>
        <end position="386"/>
    </location>
</feature>
<comment type="similarity">
    <text evidence="2">Belongs to the krueppel C2H2-type zinc-finger protein family.</text>
</comment>
<dbReference type="FunFam" id="3.30.160.60:FF:001498">
    <property type="entry name" value="Zinc finger protein 404"/>
    <property type="match status" value="1"/>
</dbReference>
<evidence type="ECO:0000256" key="5">
    <source>
        <dbReference type="ARBA" id="ARBA00022771"/>
    </source>
</evidence>
<evidence type="ECO:0000256" key="1">
    <source>
        <dbReference type="ARBA" id="ARBA00004123"/>
    </source>
</evidence>
<comment type="subcellular location">
    <subcellularLocation>
        <location evidence="1">Nucleus</location>
    </subcellularLocation>
</comment>
<evidence type="ECO:0000256" key="3">
    <source>
        <dbReference type="ARBA" id="ARBA00022723"/>
    </source>
</evidence>
<evidence type="ECO:0000256" key="7">
    <source>
        <dbReference type="ARBA" id="ARBA00023242"/>
    </source>
</evidence>
<dbReference type="GO" id="GO:0008270">
    <property type="term" value="F:zinc ion binding"/>
    <property type="evidence" value="ECO:0007669"/>
    <property type="project" value="UniProtKB-KW"/>
</dbReference>
<dbReference type="Pfam" id="PF00096">
    <property type="entry name" value="zf-C2H2"/>
    <property type="match status" value="5"/>
</dbReference>